<dbReference type="Proteomes" id="UP000321793">
    <property type="component" value="Unassembled WGS sequence"/>
</dbReference>
<keyword evidence="1" id="KW-0472">Membrane</keyword>
<evidence type="ECO:0000313" key="3">
    <source>
        <dbReference type="Proteomes" id="UP000321793"/>
    </source>
</evidence>
<protein>
    <submittedName>
        <fullName evidence="2">Uncharacterized protein</fullName>
    </submittedName>
</protein>
<comment type="caution">
    <text evidence="2">The sequence shown here is derived from an EMBL/GenBank/DDBJ whole genome shotgun (WGS) entry which is preliminary data.</text>
</comment>
<evidence type="ECO:0000256" key="1">
    <source>
        <dbReference type="SAM" id="Phobius"/>
    </source>
</evidence>
<dbReference type="AlphaFoldDB" id="A0A512SXZ6"/>
<proteinExistence type="predicted"/>
<dbReference type="EMBL" id="BKBA01000003">
    <property type="protein sequence ID" value="GEQ12819.1"/>
    <property type="molecule type" value="Genomic_DNA"/>
</dbReference>
<keyword evidence="3" id="KW-1185">Reference proteome</keyword>
<evidence type="ECO:0000313" key="2">
    <source>
        <dbReference type="EMBL" id="GEQ12819.1"/>
    </source>
</evidence>
<accession>A0A512SXZ6</accession>
<reference evidence="2 3" key="1">
    <citation type="submission" date="2019-07" db="EMBL/GenBank/DDBJ databases">
        <title>Whole genome shotgun sequence of Knoellia locipacati NBRC 109775.</title>
        <authorList>
            <person name="Hosoyama A."/>
            <person name="Uohara A."/>
            <person name="Ohji S."/>
            <person name="Ichikawa N."/>
        </authorList>
    </citation>
    <scope>NUCLEOTIDE SEQUENCE [LARGE SCALE GENOMIC DNA]</scope>
    <source>
        <strain evidence="2 3">NBRC 109775</strain>
    </source>
</reference>
<organism evidence="2 3">
    <name type="scientific">Knoellia locipacati</name>
    <dbReference type="NCBI Taxonomy" id="882824"/>
    <lineage>
        <taxon>Bacteria</taxon>
        <taxon>Bacillati</taxon>
        <taxon>Actinomycetota</taxon>
        <taxon>Actinomycetes</taxon>
        <taxon>Micrococcales</taxon>
        <taxon>Intrasporangiaceae</taxon>
        <taxon>Knoellia</taxon>
    </lineage>
</organism>
<keyword evidence="1" id="KW-1133">Transmembrane helix</keyword>
<feature type="transmembrane region" description="Helical" evidence="1">
    <location>
        <begin position="12"/>
        <end position="33"/>
    </location>
</feature>
<keyword evidence="1" id="KW-0812">Transmembrane</keyword>
<sequence>MPVNPEIRRPNHLRVLIIGAVVGFALGGFLGVYRGLESSARTTAGEYSTSTSVGYLGILGAIVVGLLAAGVSVLVETLSERRNR</sequence>
<name>A0A512SXZ6_9MICO</name>
<gene>
    <name evidence="2" type="ORF">KLO01_08660</name>
</gene>
<feature type="transmembrane region" description="Helical" evidence="1">
    <location>
        <begin position="53"/>
        <end position="75"/>
    </location>
</feature>